<dbReference type="Proteomes" id="UP000639004">
    <property type="component" value="Unassembled WGS sequence"/>
</dbReference>
<dbReference type="PROSITE" id="PS50043">
    <property type="entry name" value="HTH_LUXR_2"/>
    <property type="match status" value="1"/>
</dbReference>
<keyword evidence="2" id="KW-0238">DNA-binding</keyword>
<protein>
    <submittedName>
        <fullName evidence="6">Helix-turn-helix transcriptional regulator</fullName>
    </submittedName>
</protein>
<evidence type="ECO:0000256" key="3">
    <source>
        <dbReference type="ARBA" id="ARBA00023159"/>
    </source>
</evidence>
<accession>A0ABS0TXX5</accession>
<organism evidence="6 7">
    <name type="scientific">Serratia proteamaculans</name>
    <dbReference type="NCBI Taxonomy" id="28151"/>
    <lineage>
        <taxon>Bacteria</taxon>
        <taxon>Pseudomonadati</taxon>
        <taxon>Pseudomonadota</taxon>
        <taxon>Gammaproteobacteria</taxon>
        <taxon>Enterobacterales</taxon>
        <taxon>Yersiniaceae</taxon>
        <taxon>Serratia</taxon>
    </lineage>
</organism>
<reference evidence="6 7" key="1">
    <citation type="submission" date="2020-12" db="EMBL/GenBank/DDBJ databases">
        <title>Enhanced detection system for hospital associated transmission using whole genome sequencing surveillance.</title>
        <authorList>
            <person name="Harrison L.H."/>
            <person name="Van Tyne D."/>
            <person name="Marsh J.W."/>
            <person name="Griffith M.P."/>
            <person name="Snyder D.J."/>
            <person name="Cooper V.S."/>
            <person name="Mustapha M."/>
        </authorList>
    </citation>
    <scope>NUCLEOTIDE SEQUENCE [LARGE SCALE GENOMIC DNA]</scope>
    <source>
        <strain evidence="6 7">SER00238</strain>
    </source>
</reference>
<keyword evidence="3" id="KW-0010">Activator</keyword>
<evidence type="ECO:0000313" key="7">
    <source>
        <dbReference type="Proteomes" id="UP000639004"/>
    </source>
</evidence>
<evidence type="ECO:0000256" key="1">
    <source>
        <dbReference type="ARBA" id="ARBA00023015"/>
    </source>
</evidence>
<dbReference type="CDD" id="cd06170">
    <property type="entry name" value="LuxR_C_like"/>
    <property type="match status" value="1"/>
</dbReference>
<evidence type="ECO:0000256" key="2">
    <source>
        <dbReference type="ARBA" id="ARBA00023125"/>
    </source>
</evidence>
<sequence length="200" mass="22983">MNRKLIISIIDNNNYYMEGLTWVLSAFFKQRNIAVDFIKGPPFGCPVDIIFHAVRYGTTMELCRSIVVNDHQPLYFAIGKRKDFRLARLRQGADKHALLYRHQPVEAVLQIIEQAILLHRGFQPKAPACWSPPAQQSLTLREREVLSYLEQGKTPAETASCMNITIKTISSHKRAAMKKLNFNRNNELFHWMLQGGLSTQ</sequence>
<dbReference type="InterPro" id="IPR016032">
    <property type="entry name" value="Sig_transdc_resp-reg_C-effctor"/>
</dbReference>
<evidence type="ECO:0000256" key="4">
    <source>
        <dbReference type="ARBA" id="ARBA00023163"/>
    </source>
</evidence>
<dbReference type="RefSeq" id="WP_165367028.1">
    <property type="nucleotide sequence ID" value="NZ_JAEHSL010000024.1"/>
</dbReference>
<keyword evidence="7" id="KW-1185">Reference proteome</keyword>
<dbReference type="Gene3D" id="1.10.10.10">
    <property type="entry name" value="Winged helix-like DNA-binding domain superfamily/Winged helix DNA-binding domain"/>
    <property type="match status" value="1"/>
</dbReference>
<keyword evidence="4" id="KW-0804">Transcription</keyword>
<dbReference type="EMBL" id="JAEHSL010000024">
    <property type="protein sequence ID" value="MBI6182952.1"/>
    <property type="molecule type" value="Genomic_DNA"/>
</dbReference>
<feature type="domain" description="HTH luxR-type" evidence="5">
    <location>
        <begin position="131"/>
        <end position="196"/>
    </location>
</feature>
<dbReference type="InterPro" id="IPR000792">
    <property type="entry name" value="Tscrpt_reg_LuxR_C"/>
</dbReference>
<evidence type="ECO:0000313" key="6">
    <source>
        <dbReference type="EMBL" id="MBI6182952.1"/>
    </source>
</evidence>
<dbReference type="PANTHER" id="PTHR44688:SF16">
    <property type="entry name" value="DNA-BINDING TRANSCRIPTIONAL ACTIVATOR DEVR_DOSR"/>
    <property type="match status" value="1"/>
</dbReference>
<comment type="caution">
    <text evidence="6">The sequence shown here is derived from an EMBL/GenBank/DDBJ whole genome shotgun (WGS) entry which is preliminary data.</text>
</comment>
<dbReference type="Pfam" id="PF00196">
    <property type="entry name" value="GerE"/>
    <property type="match status" value="1"/>
</dbReference>
<dbReference type="PANTHER" id="PTHR44688">
    <property type="entry name" value="DNA-BINDING TRANSCRIPTIONAL ACTIVATOR DEVR_DOSR"/>
    <property type="match status" value="1"/>
</dbReference>
<gene>
    <name evidence="6" type="ORF">JEQ07_21455</name>
</gene>
<keyword evidence="1" id="KW-0805">Transcription regulation</keyword>
<proteinExistence type="predicted"/>
<dbReference type="SMART" id="SM00421">
    <property type="entry name" value="HTH_LUXR"/>
    <property type="match status" value="1"/>
</dbReference>
<dbReference type="SUPFAM" id="SSF46894">
    <property type="entry name" value="C-terminal effector domain of the bipartite response regulators"/>
    <property type="match status" value="1"/>
</dbReference>
<name>A0ABS0TXX5_SERPR</name>
<dbReference type="PRINTS" id="PR00038">
    <property type="entry name" value="HTHLUXR"/>
</dbReference>
<evidence type="ECO:0000259" key="5">
    <source>
        <dbReference type="PROSITE" id="PS50043"/>
    </source>
</evidence>
<dbReference type="InterPro" id="IPR036388">
    <property type="entry name" value="WH-like_DNA-bd_sf"/>
</dbReference>